<keyword evidence="4" id="KW-1185">Reference proteome</keyword>
<dbReference type="EMBL" id="JACCBI010000001">
    <property type="protein sequence ID" value="NYD68350.1"/>
    <property type="molecule type" value="Genomic_DNA"/>
</dbReference>
<evidence type="ECO:0000256" key="1">
    <source>
        <dbReference type="SAM" id="Phobius"/>
    </source>
</evidence>
<feature type="transmembrane region" description="Helical" evidence="1">
    <location>
        <begin position="74"/>
        <end position="100"/>
    </location>
</feature>
<accession>A0A4Q2M156</accession>
<evidence type="ECO:0008006" key="6">
    <source>
        <dbReference type="Google" id="ProtNLM"/>
    </source>
</evidence>
<evidence type="ECO:0000313" key="3">
    <source>
        <dbReference type="EMBL" id="RXZ85604.1"/>
    </source>
</evidence>
<evidence type="ECO:0000313" key="5">
    <source>
        <dbReference type="Proteomes" id="UP000581087"/>
    </source>
</evidence>
<keyword evidence="1" id="KW-1133">Transmembrane helix</keyword>
<protein>
    <recommendedName>
        <fullName evidence="6">DUF4190 domain-containing protein</fullName>
    </recommendedName>
</protein>
<name>A0A4Q2M156_9MICO</name>
<evidence type="ECO:0000313" key="4">
    <source>
        <dbReference type="Proteomes" id="UP000292686"/>
    </source>
</evidence>
<keyword evidence="1" id="KW-0812">Transmembrane</keyword>
<proteinExistence type="predicted"/>
<dbReference type="RefSeq" id="WP_129176244.1">
    <property type="nucleotide sequence ID" value="NZ_JACCBI010000001.1"/>
</dbReference>
<dbReference type="AlphaFoldDB" id="A0A4Q2M156"/>
<comment type="caution">
    <text evidence="3">The sequence shown here is derived from an EMBL/GenBank/DDBJ whole genome shotgun (WGS) entry which is preliminary data.</text>
</comment>
<feature type="transmembrane region" description="Helical" evidence="1">
    <location>
        <begin position="20"/>
        <end position="53"/>
    </location>
</feature>
<reference evidence="3 4" key="1">
    <citation type="submission" date="2019-01" db="EMBL/GenBank/DDBJ databases">
        <title>Agromyces.</title>
        <authorList>
            <person name="Li J."/>
        </authorList>
    </citation>
    <scope>NUCLEOTIDE SEQUENCE [LARGE SCALE GENOMIC DNA]</scope>
    <source>
        <strain evidence="3 4">DSM 23870</strain>
    </source>
</reference>
<organism evidence="3 4">
    <name type="scientific">Agromyces atrinae</name>
    <dbReference type="NCBI Taxonomy" id="592376"/>
    <lineage>
        <taxon>Bacteria</taxon>
        <taxon>Bacillati</taxon>
        <taxon>Actinomycetota</taxon>
        <taxon>Actinomycetes</taxon>
        <taxon>Micrococcales</taxon>
        <taxon>Microbacteriaceae</taxon>
        <taxon>Agromyces</taxon>
    </lineage>
</organism>
<dbReference type="OrthoDB" id="5124674at2"/>
<sequence length="107" mass="11358">MTNPQPYYYAQPAPPVEPKGLSITGFVLGIVSLFFGFTFLMPIAGLIFSIVGLKKEPAAKAFSITGIVVNAVALVSWLFVVILFVIIGGSIFAVLLGVAATNPSYNY</sequence>
<gene>
    <name evidence="2" type="ORF">BJ972_002869</name>
    <name evidence="3" type="ORF">ESP50_13980</name>
</gene>
<dbReference type="Proteomes" id="UP000581087">
    <property type="component" value="Unassembled WGS sequence"/>
</dbReference>
<keyword evidence="1" id="KW-0472">Membrane</keyword>
<dbReference type="EMBL" id="SDPM01000008">
    <property type="protein sequence ID" value="RXZ85604.1"/>
    <property type="molecule type" value="Genomic_DNA"/>
</dbReference>
<evidence type="ECO:0000313" key="2">
    <source>
        <dbReference type="EMBL" id="NYD68350.1"/>
    </source>
</evidence>
<dbReference type="Proteomes" id="UP000292686">
    <property type="component" value="Unassembled WGS sequence"/>
</dbReference>
<reference evidence="2 5" key="2">
    <citation type="submission" date="2020-07" db="EMBL/GenBank/DDBJ databases">
        <title>Sequencing the genomes of 1000 actinobacteria strains.</title>
        <authorList>
            <person name="Klenk H.-P."/>
        </authorList>
    </citation>
    <scope>NUCLEOTIDE SEQUENCE [LARGE SCALE GENOMIC DNA]</scope>
    <source>
        <strain evidence="2 5">DSM 23870</strain>
    </source>
</reference>